<dbReference type="Proteomes" id="UP000632273">
    <property type="component" value="Unassembled WGS sequence"/>
</dbReference>
<dbReference type="EMBL" id="BMHT01000002">
    <property type="protein sequence ID" value="GGF00892.1"/>
    <property type="molecule type" value="Genomic_DNA"/>
</dbReference>
<evidence type="ECO:0000313" key="2">
    <source>
        <dbReference type="Proteomes" id="UP000632273"/>
    </source>
</evidence>
<accession>A0ABQ1TQB8</accession>
<name>A0ABQ1TQB8_9BACT</name>
<protein>
    <recommendedName>
        <fullName evidence="3">TonB C-terminal domain-containing protein</fullName>
    </recommendedName>
</protein>
<evidence type="ECO:0000313" key="1">
    <source>
        <dbReference type="EMBL" id="GGF00892.1"/>
    </source>
</evidence>
<evidence type="ECO:0008006" key="3">
    <source>
        <dbReference type="Google" id="ProtNLM"/>
    </source>
</evidence>
<comment type="caution">
    <text evidence="1">The sequence shown here is derived from an EMBL/GenBank/DDBJ whole genome shotgun (WGS) entry which is preliminary data.</text>
</comment>
<gene>
    <name evidence="1" type="ORF">GCM10011383_09630</name>
</gene>
<organism evidence="1 2">
    <name type="scientific">Hymenobacter cavernae</name>
    <dbReference type="NCBI Taxonomy" id="2044852"/>
    <lineage>
        <taxon>Bacteria</taxon>
        <taxon>Pseudomonadati</taxon>
        <taxon>Bacteroidota</taxon>
        <taxon>Cytophagia</taxon>
        <taxon>Cytophagales</taxon>
        <taxon>Hymenobacteraceae</taxon>
        <taxon>Hymenobacter</taxon>
    </lineage>
</organism>
<sequence>MIMSYLVSVIPASLLSCLRTVLLVGWGLGIFGNNAWAQTQTPQEGNSPFRLLPNYDQEYTRVDKMPVFKKGGNAGLLTFIKKNRPTLPAGAKELFMSFVVDKSGKPT</sequence>
<proteinExistence type="predicted"/>
<reference evidence="2" key="1">
    <citation type="journal article" date="2019" name="Int. J. Syst. Evol. Microbiol.">
        <title>The Global Catalogue of Microorganisms (GCM) 10K type strain sequencing project: providing services to taxonomists for standard genome sequencing and annotation.</title>
        <authorList>
            <consortium name="The Broad Institute Genomics Platform"/>
            <consortium name="The Broad Institute Genome Sequencing Center for Infectious Disease"/>
            <person name="Wu L."/>
            <person name="Ma J."/>
        </authorList>
    </citation>
    <scope>NUCLEOTIDE SEQUENCE [LARGE SCALE GENOMIC DNA]</scope>
    <source>
        <strain evidence="2">CGMCC 1.15197</strain>
    </source>
</reference>
<keyword evidence="2" id="KW-1185">Reference proteome</keyword>